<proteinExistence type="inferred from homology"/>
<keyword evidence="3" id="KW-0690">Ribosome biogenesis</keyword>
<evidence type="ECO:0000256" key="1">
    <source>
        <dbReference type="ARBA" id="ARBA00004604"/>
    </source>
</evidence>
<keyword evidence="4" id="KW-0698">rRNA processing</keyword>
<keyword evidence="8" id="KW-0699">rRNA-binding</keyword>
<dbReference type="InterPro" id="IPR005304">
    <property type="entry name" value="Rbsml_bgen_MeTrfase_EMG1/NEP1"/>
</dbReference>
<evidence type="ECO:0000256" key="10">
    <source>
        <dbReference type="ARBA" id="ARBA00023242"/>
    </source>
</evidence>
<dbReference type="InterPro" id="IPR029026">
    <property type="entry name" value="tRNA_m1G_MTases_N"/>
</dbReference>
<evidence type="ECO:0000256" key="3">
    <source>
        <dbReference type="ARBA" id="ARBA00022517"/>
    </source>
</evidence>
<dbReference type="GO" id="GO:0070037">
    <property type="term" value="F:rRNA (pseudouridine) methyltransferase activity"/>
    <property type="evidence" value="ECO:0007669"/>
    <property type="project" value="InterPro"/>
</dbReference>
<dbReference type="GO" id="GO:0019843">
    <property type="term" value="F:rRNA binding"/>
    <property type="evidence" value="ECO:0007669"/>
    <property type="project" value="UniProtKB-KW"/>
</dbReference>
<sequence>MEEEIEPEEKIKRYLGKISDEKRLIVVLENAALETVKMGHSFQLLNSDKHQTILKKYNRDLNSARPDIVHQCLMMLLDSPLNQSGHLQIFIRTQRNVLIQVNPQIRIPRTFERFCGLIIQLLHKMSIKASGTGKKLLKVIKNPVTDHFPPNCKKIVTSWKSEKIVKVREIVPSNSPIVVVVGAMAHGSINIDYEEDKISVSQFPLSAALVCAKLCTGFEETWNIT</sequence>
<keyword evidence="7" id="KW-0949">S-adenosyl-L-methionine</keyword>
<dbReference type="PANTHER" id="PTHR12636:SF5">
    <property type="entry name" value="RIBOSOMAL RNA SMALL SUBUNIT METHYLTRANSFERASE NEP1"/>
    <property type="match status" value="1"/>
</dbReference>
<dbReference type="CDD" id="cd18088">
    <property type="entry name" value="Nep1-like"/>
    <property type="match status" value="1"/>
</dbReference>
<dbReference type="Gene3D" id="3.40.1280.10">
    <property type="match status" value="1"/>
</dbReference>
<dbReference type="Pfam" id="PF03587">
    <property type="entry name" value="EMG1"/>
    <property type="match status" value="1"/>
</dbReference>
<dbReference type="SUPFAM" id="SSF75217">
    <property type="entry name" value="alpha/beta knot"/>
    <property type="match status" value="1"/>
</dbReference>
<dbReference type="GO" id="GO:0032040">
    <property type="term" value="C:small-subunit processome"/>
    <property type="evidence" value="ECO:0007669"/>
    <property type="project" value="TreeGrafter"/>
</dbReference>
<evidence type="ECO:0000256" key="6">
    <source>
        <dbReference type="ARBA" id="ARBA00022679"/>
    </source>
</evidence>
<evidence type="ECO:0000256" key="4">
    <source>
        <dbReference type="ARBA" id="ARBA00022552"/>
    </source>
</evidence>
<evidence type="ECO:0000256" key="9">
    <source>
        <dbReference type="ARBA" id="ARBA00022884"/>
    </source>
</evidence>
<keyword evidence="10" id="KW-0539">Nucleus</keyword>
<name>A0A6G3MFY9_HENSL</name>
<keyword evidence="5 11" id="KW-0489">Methyltransferase</keyword>
<evidence type="ECO:0000313" key="11">
    <source>
        <dbReference type="EMBL" id="NDJ92893.1"/>
    </source>
</evidence>
<evidence type="ECO:0000256" key="7">
    <source>
        <dbReference type="ARBA" id="ARBA00022691"/>
    </source>
</evidence>
<dbReference type="AlphaFoldDB" id="A0A6G3MFY9"/>
<evidence type="ECO:0000256" key="8">
    <source>
        <dbReference type="ARBA" id="ARBA00022730"/>
    </source>
</evidence>
<accession>A0A6G3MFY9</accession>
<dbReference type="GO" id="GO:0070475">
    <property type="term" value="P:rRNA base methylation"/>
    <property type="evidence" value="ECO:0007669"/>
    <property type="project" value="InterPro"/>
</dbReference>
<comment type="similarity">
    <text evidence="2">Belongs to the class IV-like SAM-binding methyltransferase superfamily. RNA methyltransferase NEP1 family.</text>
</comment>
<keyword evidence="9" id="KW-0694">RNA-binding</keyword>
<keyword evidence="6 11" id="KW-0808">Transferase</keyword>
<comment type="subcellular location">
    <subcellularLocation>
        <location evidence="1">Nucleus</location>
        <location evidence="1">Nucleolus</location>
    </subcellularLocation>
</comment>
<evidence type="ECO:0000256" key="5">
    <source>
        <dbReference type="ARBA" id="ARBA00022603"/>
    </source>
</evidence>
<reference evidence="11" key="1">
    <citation type="submission" date="2018-11" db="EMBL/GenBank/DDBJ databases">
        <title>Henneguya salminicola genome and transcriptome.</title>
        <authorList>
            <person name="Yahalomi D."/>
            <person name="Atkinson S.D."/>
            <person name="Neuhof M."/>
            <person name="Chang E.S."/>
            <person name="Philippe H."/>
            <person name="Cartwright P."/>
            <person name="Bartholomew J.L."/>
            <person name="Huchon D."/>
        </authorList>
    </citation>
    <scope>NUCLEOTIDE SEQUENCE</scope>
    <source>
        <strain evidence="11">Hz1</strain>
        <tissue evidence="11">Whole</tissue>
    </source>
</reference>
<organism evidence="11">
    <name type="scientific">Henneguya salminicola</name>
    <name type="common">Myxosporean</name>
    <dbReference type="NCBI Taxonomy" id="69463"/>
    <lineage>
        <taxon>Eukaryota</taxon>
        <taxon>Metazoa</taxon>
        <taxon>Cnidaria</taxon>
        <taxon>Myxozoa</taxon>
        <taxon>Myxosporea</taxon>
        <taxon>Bivalvulida</taxon>
        <taxon>Platysporina</taxon>
        <taxon>Myxobolidae</taxon>
        <taxon>Henneguya</taxon>
    </lineage>
</organism>
<dbReference type="PANTHER" id="PTHR12636">
    <property type="entry name" value="NEP1/MRA1"/>
    <property type="match status" value="1"/>
</dbReference>
<protein>
    <submittedName>
        <fullName evidence="11">Ribosomal RNA small subunit methyltransferase NEP1 (Trinotate prediction)</fullName>
    </submittedName>
</protein>
<evidence type="ECO:0000256" key="2">
    <source>
        <dbReference type="ARBA" id="ARBA00008115"/>
    </source>
</evidence>
<dbReference type="EMBL" id="GHBP01001826">
    <property type="protein sequence ID" value="NDJ92893.1"/>
    <property type="molecule type" value="Transcribed_RNA"/>
</dbReference>
<dbReference type="InterPro" id="IPR029028">
    <property type="entry name" value="Alpha/beta_knot_MTases"/>
</dbReference>
<dbReference type="FunFam" id="3.40.1280.10:FF:000003">
    <property type="entry name" value="Ribosomal RNA small subunit methyltransferase"/>
    <property type="match status" value="1"/>
</dbReference>